<dbReference type="InterPro" id="IPR035901">
    <property type="entry name" value="GIY-YIG_endonuc_sf"/>
</dbReference>
<feature type="domain" description="GIY-YIG" evidence="2">
    <location>
        <begin position="15"/>
        <end position="94"/>
    </location>
</feature>
<sequence>MKVNNIMFEHTQGYQSYYVYIITNKYRSTFYVGMTNNLPRRLSEHSENIKNGIKTFASKYNLEFLVFYEKFTWVQEAIAREKEIKGWRREKKLDLIRSFNENFDFLNDRFVKSNEIPPSSE</sequence>
<organism evidence="3 4">
    <name type="scientific">Flavobacterium lacisediminis</name>
    <dbReference type="NCBI Taxonomy" id="2989705"/>
    <lineage>
        <taxon>Bacteria</taxon>
        <taxon>Pseudomonadati</taxon>
        <taxon>Bacteroidota</taxon>
        <taxon>Flavobacteriia</taxon>
        <taxon>Flavobacteriales</taxon>
        <taxon>Flavobacteriaceae</taxon>
        <taxon>Flavobacterium</taxon>
    </lineage>
</organism>
<evidence type="ECO:0000259" key="2">
    <source>
        <dbReference type="PROSITE" id="PS50164"/>
    </source>
</evidence>
<evidence type="ECO:0000313" key="4">
    <source>
        <dbReference type="Proteomes" id="UP001165677"/>
    </source>
</evidence>
<dbReference type="PANTHER" id="PTHR34477:SF5">
    <property type="entry name" value="BSL5627 PROTEIN"/>
    <property type="match status" value="1"/>
</dbReference>
<dbReference type="RefSeq" id="WP_264369843.1">
    <property type="nucleotide sequence ID" value="NZ_JAPCIO010000013.1"/>
</dbReference>
<comment type="similarity">
    <text evidence="1">Belongs to the UPF0213 family.</text>
</comment>
<gene>
    <name evidence="3" type="ORF">OJ995_13085</name>
</gene>
<dbReference type="InterPro" id="IPR050190">
    <property type="entry name" value="UPF0213_domain"/>
</dbReference>
<evidence type="ECO:0000313" key="3">
    <source>
        <dbReference type="EMBL" id="MCW1149157.1"/>
    </source>
</evidence>
<evidence type="ECO:0000256" key="1">
    <source>
        <dbReference type="ARBA" id="ARBA00007435"/>
    </source>
</evidence>
<dbReference type="PROSITE" id="PS50164">
    <property type="entry name" value="GIY_YIG"/>
    <property type="match status" value="1"/>
</dbReference>
<dbReference type="PANTHER" id="PTHR34477">
    <property type="entry name" value="UPF0213 PROTEIN YHBQ"/>
    <property type="match status" value="1"/>
</dbReference>
<proteinExistence type="inferred from homology"/>
<dbReference type="Pfam" id="PF01541">
    <property type="entry name" value="GIY-YIG"/>
    <property type="match status" value="1"/>
</dbReference>
<dbReference type="CDD" id="cd10448">
    <property type="entry name" value="GIY-YIG_unchar_3"/>
    <property type="match status" value="1"/>
</dbReference>
<reference evidence="3" key="1">
    <citation type="submission" date="2022-10" db="EMBL/GenBank/DDBJ databases">
        <title>Flavobacterium sp. nov., a bacterium isolated from lake sediment.</title>
        <authorList>
            <person name="Qu J.-H."/>
        </authorList>
    </citation>
    <scope>NUCLEOTIDE SEQUENCE</scope>
    <source>
        <strain evidence="3">TH16-21</strain>
    </source>
</reference>
<dbReference type="Gene3D" id="3.40.1440.10">
    <property type="entry name" value="GIY-YIG endonuclease"/>
    <property type="match status" value="1"/>
</dbReference>
<name>A0ABT3EKQ0_9FLAO</name>
<accession>A0ABT3EKQ0</accession>
<keyword evidence="4" id="KW-1185">Reference proteome</keyword>
<protein>
    <submittedName>
        <fullName evidence="3">GIY-YIG nuclease family protein</fullName>
    </submittedName>
</protein>
<comment type="caution">
    <text evidence="3">The sequence shown here is derived from an EMBL/GenBank/DDBJ whole genome shotgun (WGS) entry which is preliminary data.</text>
</comment>
<dbReference type="InterPro" id="IPR000305">
    <property type="entry name" value="GIY-YIG_endonuc"/>
</dbReference>
<dbReference type="EMBL" id="JAPCIO010000013">
    <property type="protein sequence ID" value="MCW1149157.1"/>
    <property type="molecule type" value="Genomic_DNA"/>
</dbReference>
<dbReference type="SUPFAM" id="SSF82771">
    <property type="entry name" value="GIY-YIG endonuclease"/>
    <property type="match status" value="1"/>
</dbReference>
<dbReference type="Proteomes" id="UP001165677">
    <property type="component" value="Unassembled WGS sequence"/>
</dbReference>